<evidence type="ECO:0000256" key="7">
    <source>
        <dbReference type="ARBA" id="ARBA00023163"/>
    </source>
</evidence>
<keyword evidence="5" id="KW-0862">Zinc</keyword>
<dbReference type="InterPro" id="IPR050717">
    <property type="entry name" value="C2H2-ZF_Transcription_Reg"/>
</dbReference>
<dbReference type="FunFam" id="3.30.160.60:FF:002571">
    <property type="entry name" value="Protein odd-skipped-related 2"/>
    <property type="match status" value="1"/>
</dbReference>
<dbReference type="PROSITE" id="PS00028">
    <property type="entry name" value="ZINC_FINGER_C2H2_1"/>
    <property type="match status" value="3"/>
</dbReference>
<evidence type="ECO:0000259" key="11">
    <source>
        <dbReference type="PROSITE" id="PS50157"/>
    </source>
</evidence>
<protein>
    <submittedName>
        <fullName evidence="12">Protein odd-skipped</fullName>
    </submittedName>
</protein>
<dbReference type="InterPro" id="IPR013087">
    <property type="entry name" value="Znf_C2H2_type"/>
</dbReference>
<gene>
    <name evidence="12" type="ORF">EWB00_009127</name>
</gene>
<keyword evidence="6" id="KW-0805">Transcription regulation</keyword>
<sequence length="875" mass="100782">MTTPVMSENNNYLQEISMKYLEEMIRISKNVVPRENVTRANVYELSDYQRNYFANLSSYLQNTPDNSSHINNNIDYKIDNVNQELQMNLLSSDNANSNCNKCMFNPRTIQSKIPDHFLYSRLNQDINKQSDVPKELINNFRQSSTIDNFGQHSSNQPNYGNICLQLQQYLMLLCEWFKSTSIATATTDMTPISTDNPTISTTTNMAYSKGNVNNSYGMNSTYNWMTSTKISRCSSSSTLSPDSMTQFSNSKSNHSPNIPCHNYTHPSSVTHSEFSSLPSCSCTCVTTASNSPSSSSFITTTPTMTKSNTFLKNESLTKSRNQTNIINSIQNILTGIQGDNPLNQTHHTEPSMFKVLMKDETGGIKCRNQYQENYQCTKLTDSFIEKIYQNILFYYYYYMNYNRCKNRNITDTTNTNICNNYNNYMIPEEFPVIATEKQSDLHLTSHKLSTLNNISNNTCSYNTTNYNYDSGYTDCTQKLLSHNKKPFGQCPNERSDASSLTESTMISTIPPPNVPVIINNLTINNKSVTSVNNSNNNCDDTDNYQFLNCQLNQLFNSFTCNLQKLEVTRQIKSDQCSINLQNPKHLHNRNRIQHNKTVTPGKRCYKTDCENLGLHKDKHFDFKHLAQSCVDFEVDDFHLSNSSLMHQTEFHKEKELYNQFSKNNNPGHDNNDNNQNNQCSTKILPNPIKPIERKSLKSDDDNKFAELHVKTVNPRLRVNCGRLFNAKEDKANHSTSRRRVRKQYICRFCLRQFTKSYNLLIHERTHTNERPFPCDVCGKAFRRQDHLRDHRFTHSSKKPFLCDLCGKGFCQSRTLALHRTTHQLNQLDSHSINQTNNFDNNKTSISNCKSKSGYNHRYSSPLASISSQYHHHYQQ</sequence>
<evidence type="ECO:0000256" key="9">
    <source>
        <dbReference type="PROSITE-ProRule" id="PRU00042"/>
    </source>
</evidence>
<proteinExistence type="predicted"/>
<evidence type="ECO:0000256" key="4">
    <source>
        <dbReference type="ARBA" id="ARBA00022771"/>
    </source>
</evidence>
<dbReference type="Proteomes" id="UP000311919">
    <property type="component" value="Unassembled WGS sequence"/>
</dbReference>
<keyword evidence="4 9" id="KW-0863">Zinc-finger</keyword>
<dbReference type="GO" id="GO:0000981">
    <property type="term" value="F:DNA-binding transcription factor activity, RNA polymerase II-specific"/>
    <property type="evidence" value="ECO:0007669"/>
    <property type="project" value="TreeGrafter"/>
</dbReference>
<dbReference type="Pfam" id="PF00096">
    <property type="entry name" value="zf-C2H2"/>
    <property type="match status" value="1"/>
</dbReference>
<dbReference type="PANTHER" id="PTHR14196:SF0">
    <property type="entry name" value="PROTEIN BOWEL"/>
    <property type="match status" value="1"/>
</dbReference>
<accession>A0A4Z2CMZ8</accession>
<dbReference type="PROSITE" id="PS50157">
    <property type="entry name" value="ZINC_FINGER_C2H2_2"/>
    <property type="match status" value="3"/>
</dbReference>
<dbReference type="GO" id="GO:0008270">
    <property type="term" value="F:zinc ion binding"/>
    <property type="evidence" value="ECO:0007669"/>
    <property type="project" value="UniProtKB-KW"/>
</dbReference>
<name>A0A4Z2CMZ8_SCHJA</name>
<keyword evidence="8" id="KW-0539">Nucleus</keyword>
<evidence type="ECO:0000256" key="2">
    <source>
        <dbReference type="ARBA" id="ARBA00022723"/>
    </source>
</evidence>
<keyword evidence="13" id="KW-1185">Reference proteome</keyword>
<dbReference type="GO" id="GO:0005634">
    <property type="term" value="C:nucleus"/>
    <property type="evidence" value="ECO:0007669"/>
    <property type="project" value="UniProtKB-SubCell"/>
</dbReference>
<dbReference type="SUPFAM" id="SSF57667">
    <property type="entry name" value="beta-beta-alpha zinc fingers"/>
    <property type="match status" value="2"/>
</dbReference>
<keyword evidence="2" id="KW-0479">Metal-binding</keyword>
<evidence type="ECO:0000313" key="13">
    <source>
        <dbReference type="Proteomes" id="UP000311919"/>
    </source>
</evidence>
<feature type="domain" description="C2H2-type" evidence="11">
    <location>
        <begin position="772"/>
        <end position="799"/>
    </location>
</feature>
<feature type="domain" description="C2H2-type" evidence="11">
    <location>
        <begin position="744"/>
        <end position="771"/>
    </location>
</feature>
<organism evidence="12 13">
    <name type="scientific">Schistosoma japonicum</name>
    <name type="common">Blood fluke</name>
    <dbReference type="NCBI Taxonomy" id="6182"/>
    <lineage>
        <taxon>Eukaryota</taxon>
        <taxon>Metazoa</taxon>
        <taxon>Spiralia</taxon>
        <taxon>Lophotrochozoa</taxon>
        <taxon>Platyhelminthes</taxon>
        <taxon>Trematoda</taxon>
        <taxon>Digenea</taxon>
        <taxon>Strigeidida</taxon>
        <taxon>Schistosomatoidea</taxon>
        <taxon>Schistosomatidae</taxon>
        <taxon>Schistosoma</taxon>
    </lineage>
</organism>
<evidence type="ECO:0000313" key="12">
    <source>
        <dbReference type="EMBL" id="TNN05629.1"/>
    </source>
</evidence>
<dbReference type="PANTHER" id="PTHR14196">
    <property type="entry name" value="ODD-SKIPPED - RELATED"/>
    <property type="match status" value="1"/>
</dbReference>
<evidence type="ECO:0000256" key="5">
    <source>
        <dbReference type="ARBA" id="ARBA00022833"/>
    </source>
</evidence>
<reference evidence="12 13" key="1">
    <citation type="submission" date="2019-03" db="EMBL/GenBank/DDBJ databases">
        <title>An improved genome assembly of the fluke Schistosoma japonicum.</title>
        <authorList>
            <person name="Hu W."/>
            <person name="Luo F."/>
            <person name="Yin M."/>
            <person name="Mo X."/>
            <person name="Sun C."/>
            <person name="Wu Q."/>
            <person name="Zhu B."/>
            <person name="Xiang M."/>
            <person name="Wang J."/>
            <person name="Wang Y."/>
            <person name="Zhang T."/>
            <person name="Xu B."/>
            <person name="Zheng H."/>
            <person name="Feng Z."/>
        </authorList>
    </citation>
    <scope>NUCLEOTIDE SEQUENCE [LARGE SCALE GENOMIC DNA]</scope>
    <source>
        <strain evidence="12">HuSjv2</strain>
        <tissue evidence="12">Worms</tissue>
    </source>
</reference>
<dbReference type="FunFam" id="3.30.160.60:FF:000311">
    <property type="entry name" value="protein odd-skipped-related 2 isoform X1"/>
    <property type="match status" value="1"/>
</dbReference>
<keyword evidence="7" id="KW-0804">Transcription</keyword>
<evidence type="ECO:0000256" key="10">
    <source>
        <dbReference type="SAM" id="MobiDB-lite"/>
    </source>
</evidence>
<evidence type="ECO:0000256" key="8">
    <source>
        <dbReference type="ARBA" id="ARBA00023242"/>
    </source>
</evidence>
<dbReference type="SMART" id="SM00355">
    <property type="entry name" value="ZnF_C2H2"/>
    <property type="match status" value="3"/>
</dbReference>
<dbReference type="Gene3D" id="3.30.160.60">
    <property type="entry name" value="Classic Zinc Finger"/>
    <property type="match status" value="3"/>
</dbReference>
<evidence type="ECO:0000256" key="1">
    <source>
        <dbReference type="ARBA" id="ARBA00004123"/>
    </source>
</evidence>
<keyword evidence="3" id="KW-0677">Repeat</keyword>
<dbReference type="OrthoDB" id="9451254at2759"/>
<feature type="domain" description="C2H2-type" evidence="11">
    <location>
        <begin position="800"/>
        <end position="827"/>
    </location>
</feature>
<feature type="region of interest" description="Disordered" evidence="10">
    <location>
        <begin position="659"/>
        <end position="686"/>
    </location>
</feature>
<evidence type="ECO:0000256" key="3">
    <source>
        <dbReference type="ARBA" id="ARBA00022737"/>
    </source>
</evidence>
<feature type="compositionally biased region" description="Low complexity" evidence="10">
    <location>
        <begin position="663"/>
        <end position="678"/>
    </location>
</feature>
<comment type="caution">
    <text evidence="12">The sequence shown here is derived from an EMBL/GenBank/DDBJ whole genome shotgun (WGS) entry which is preliminary data.</text>
</comment>
<dbReference type="AlphaFoldDB" id="A0A4Z2CMZ8"/>
<dbReference type="STRING" id="6182.A0A4Z2CMZ8"/>
<dbReference type="InterPro" id="IPR036236">
    <property type="entry name" value="Znf_C2H2_sf"/>
</dbReference>
<comment type="subcellular location">
    <subcellularLocation>
        <location evidence="1">Nucleus</location>
    </subcellularLocation>
</comment>
<dbReference type="GO" id="GO:0000977">
    <property type="term" value="F:RNA polymerase II transcription regulatory region sequence-specific DNA binding"/>
    <property type="evidence" value="ECO:0007669"/>
    <property type="project" value="TreeGrafter"/>
</dbReference>
<dbReference type="EMBL" id="SKCS01000514">
    <property type="protein sequence ID" value="TNN05629.1"/>
    <property type="molecule type" value="Genomic_DNA"/>
</dbReference>
<evidence type="ECO:0000256" key="6">
    <source>
        <dbReference type="ARBA" id="ARBA00023015"/>
    </source>
</evidence>